<organism evidence="1 2">
    <name type="scientific">Flavobacterium phage vB_FspM_immuto_2-6A</name>
    <dbReference type="NCBI Taxonomy" id="2801477"/>
    <lineage>
        <taxon>Viruses</taxon>
        <taxon>Duplodnaviria</taxon>
        <taxon>Heunggongvirae</taxon>
        <taxon>Uroviricota</taxon>
        <taxon>Caudoviricetes</taxon>
        <taxon>Immutovirus</taxon>
        <taxon>Immutovirus immuto</taxon>
    </lineage>
</organism>
<evidence type="ECO:0000313" key="1">
    <source>
        <dbReference type="EMBL" id="QQO91794.1"/>
    </source>
</evidence>
<gene>
    <name evidence="1" type="ORF">immuto26A_115</name>
</gene>
<name>A0A7T8ERD2_9CAUD</name>
<proteinExistence type="predicted"/>
<accession>A0A7T8ERD2</accession>
<evidence type="ECO:0000313" key="2">
    <source>
        <dbReference type="Proteomes" id="UP000595566"/>
    </source>
</evidence>
<sequence>MLAQLFFRIFRYRNQLKIKVMTEEELQALLDEEEKYINEWRDSLTQEQIESI</sequence>
<reference evidence="1 2" key="1">
    <citation type="submission" date="2020-12" db="EMBL/GenBank/DDBJ databases">
        <title>Dynamics of Baltic Sea phages driven by environmental changes.</title>
        <authorList>
            <person name="Hoetzinger M."/>
            <person name="Nilsson E."/>
            <person name="Holmfeldt K."/>
        </authorList>
    </citation>
    <scope>NUCLEOTIDE SEQUENCE [LARGE SCALE GENOMIC DNA]</scope>
</reference>
<protein>
    <submittedName>
        <fullName evidence="1">Uncharacterized protein</fullName>
    </submittedName>
</protein>
<keyword evidence="2" id="KW-1185">Reference proteome</keyword>
<dbReference type="Proteomes" id="UP000595566">
    <property type="component" value="Segment"/>
</dbReference>
<dbReference type="EMBL" id="MW353175">
    <property type="protein sequence ID" value="QQO91794.1"/>
    <property type="molecule type" value="Genomic_DNA"/>
</dbReference>